<protein>
    <submittedName>
        <fullName evidence="3">DUF4806 domain-containing protein</fullName>
    </submittedName>
</protein>
<organism evidence="2 3">
    <name type="scientific">Loa loa</name>
    <name type="common">Eye worm</name>
    <name type="synonym">Filaria loa</name>
    <dbReference type="NCBI Taxonomy" id="7209"/>
    <lineage>
        <taxon>Eukaryota</taxon>
        <taxon>Metazoa</taxon>
        <taxon>Ecdysozoa</taxon>
        <taxon>Nematoda</taxon>
        <taxon>Chromadorea</taxon>
        <taxon>Rhabditida</taxon>
        <taxon>Spirurina</taxon>
        <taxon>Spiruromorpha</taxon>
        <taxon>Filarioidea</taxon>
        <taxon>Onchocercidae</taxon>
        <taxon>Loa</taxon>
    </lineage>
</organism>
<dbReference type="Proteomes" id="UP000095285">
    <property type="component" value="Unassembled WGS sequence"/>
</dbReference>
<dbReference type="AlphaFoldDB" id="A0A1I7VDK1"/>
<keyword evidence="2" id="KW-1185">Reference proteome</keyword>
<gene>
    <name evidence="1 3" type="ORF">LOAG_07934</name>
</gene>
<dbReference type="OrthoDB" id="5805553at2759"/>
<reference evidence="3" key="2">
    <citation type="submission" date="2016-11" db="UniProtKB">
        <authorList>
            <consortium name="WormBaseParasite"/>
        </authorList>
    </citation>
    <scope>IDENTIFICATION</scope>
</reference>
<evidence type="ECO:0000313" key="2">
    <source>
        <dbReference type="Proteomes" id="UP000095285"/>
    </source>
</evidence>
<dbReference type="RefSeq" id="XP_003143514.1">
    <property type="nucleotide sequence ID" value="XM_003143466.1"/>
</dbReference>
<accession>A0A1I7VDK1</accession>
<proteinExistence type="predicted"/>
<dbReference type="WBParaSite" id="EN70_1356">
    <property type="protein sequence ID" value="EN70_1356"/>
    <property type="gene ID" value="EN70_1356"/>
</dbReference>
<dbReference type="STRING" id="7209.A0A1I7VDK1"/>
<dbReference type="OMA" id="CVNESHY"/>
<sequence>MSDLKVNVPFTTLQTYFHRSRARMAKIMSDNDDALPEQIQIPVSLTLTSSDMRSALAEEKVSPVESKKSKRLDSLLDAVVGKVVESDAWVNGSLPPSDFAPRKLGSSKRKPKKVHRITPALTTGNESLEDCELQGWLTEQPQSGPTKSITAKSDRITMEYSKEEVMAIIRSVISDSSLDENTKKSVEAIMNGILDKSLYTDDTCLDHAFAESSTYRLEQLLNFPDRMLHKNEIDFEEVVGNESHVLCLLSELQNCECLDKIEECVNESHYPTLRKKTFRKAVAMVIRGEYNVSGAATIMVFPKSIVHPYVHRARAALRTFLPQ</sequence>
<dbReference type="GeneID" id="9945356"/>
<dbReference type="EMBL" id="JH712395">
    <property type="protein sequence ID" value="EFO20556.1"/>
    <property type="molecule type" value="Genomic_DNA"/>
</dbReference>
<name>A0A1I7VDK1_LOALO</name>
<reference evidence="1 2" key="1">
    <citation type="submission" date="2012-04" db="EMBL/GenBank/DDBJ databases">
        <title>The Genome Sequence of Loa loa.</title>
        <authorList>
            <consortium name="The Broad Institute Genome Sequencing Platform"/>
            <consortium name="Broad Institute Genome Sequencing Center for Infectious Disease"/>
            <person name="Nutman T.B."/>
            <person name="Fink D.L."/>
            <person name="Russ C."/>
            <person name="Young S."/>
            <person name="Zeng Q."/>
            <person name="Gargeya S."/>
            <person name="Alvarado L."/>
            <person name="Berlin A."/>
            <person name="Chapman S.B."/>
            <person name="Chen Z."/>
            <person name="Freedman E."/>
            <person name="Gellesch M."/>
            <person name="Goldberg J."/>
            <person name="Griggs A."/>
            <person name="Gujja S."/>
            <person name="Heilman E.R."/>
            <person name="Heiman D."/>
            <person name="Howarth C."/>
            <person name="Mehta T."/>
            <person name="Neiman D."/>
            <person name="Pearson M."/>
            <person name="Roberts A."/>
            <person name="Saif S."/>
            <person name="Shea T."/>
            <person name="Shenoy N."/>
            <person name="Sisk P."/>
            <person name="Stolte C."/>
            <person name="Sykes S."/>
            <person name="White J."/>
            <person name="Yandava C."/>
            <person name="Haas B."/>
            <person name="Henn M.R."/>
            <person name="Nusbaum C."/>
            <person name="Birren B."/>
        </authorList>
    </citation>
    <scope>NUCLEOTIDE SEQUENCE [LARGE SCALE GENOMIC DNA]</scope>
</reference>
<dbReference type="CTD" id="9945356"/>
<dbReference type="KEGG" id="loa:LOAG_07934"/>
<evidence type="ECO:0000313" key="3">
    <source>
        <dbReference type="WBParaSite" id="EN70_1356"/>
    </source>
</evidence>
<accession>A0A1S0TUK9</accession>
<evidence type="ECO:0000313" key="1">
    <source>
        <dbReference type="EMBL" id="EFO20556.1"/>
    </source>
</evidence>